<dbReference type="EMBL" id="ML119830">
    <property type="protein sequence ID" value="RPA73185.1"/>
    <property type="molecule type" value="Genomic_DNA"/>
</dbReference>
<keyword evidence="2" id="KW-1185">Reference proteome</keyword>
<evidence type="ECO:0000313" key="1">
    <source>
        <dbReference type="EMBL" id="RPA73185.1"/>
    </source>
</evidence>
<dbReference type="AlphaFoldDB" id="A0A3N4HGG7"/>
<reference evidence="1 2" key="1">
    <citation type="journal article" date="2018" name="Nat. Ecol. Evol.">
        <title>Pezizomycetes genomes reveal the molecular basis of ectomycorrhizal truffle lifestyle.</title>
        <authorList>
            <person name="Murat C."/>
            <person name="Payen T."/>
            <person name="Noel B."/>
            <person name="Kuo A."/>
            <person name="Morin E."/>
            <person name="Chen J."/>
            <person name="Kohler A."/>
            <person name="Krizsan K."/>
            <person name="Balestrini R."/>
            <person name="Da Silva C."/>
            <person name="Montanini B."/>
            <person name="Hainaut M."/>
            <person name="Levati E."/>
            <person name="Barry K.W."/>
            <person name="Belfiori B."/>
            <person name="Cichocki N."/>
            <person name="Clum A."/>
            <person name="Dockter R.B."/>
            <person name="Fauchery L."/>
            <person name="Guy J."/>
            <person name="Iotti M."/>
            <person name="Le Tacon F."/>
            <person name="Lindquist E.A."/>
            <person name="Lipzen A."/>
            <person name="Malagnac F."/>
            <person name="Mello A."/>
            <person name="Molinier V."/>
            <person name="Miyauchi S."/>
            <person name="Poulain J."/>
            <person name="Riccioni C."/>
            <person name="Rubini A."/>
            <person name="Sitrit Y."/>
            <person name="Splivallo R."/>
            <person name="Traeger S."/>
            <person name="Wang M."/>
            <person name="Zifcakova L."/>
            <person name="Wipf D."/>
            <person name="Zambonelli A."/>
            <person name="Paolocci F."/>
            <person name="Nowrousian M."/>
            <person name="Ottonello S."/>
            <person name="Baldrian P."/>
            <person name="Spatafora J.W."/>
            <person name="Henrissat B."/>
            <person name="Nagy L.G."/>
            <person name="Aury J.M."/>
            <person name="Wincker P."/>
            <person name="Grigoriev I.V."/>
            <person name="Bonfante P."/>
            <person name="Martin F.M."/>
        </authorList>
    </citation>
    <scope>NUCLEOTIDE SEQUENCE [LARGE SCALE GENOMIC DNA]</scope>
    <source>
        <strain evidence="1 2">RN42</strain>
    </source>
</reference>
<proteinExistence type="predicted"/>
<accession>A0A3N4HGG7</accession>
<evidence type="ECO:0000313" key="2">
    <source>
        <dbReference type="Proteomes" id="UP000275078"/>
    </source>
</evidence>
<name>A0A3N4HGG7_ASCIM</name>
<protein>
    <submittedName>
        <fullName evidence="1">Uncharacterized protein</fullName>
    </submittedName>
</protein>
<gene>
    <name evidence="1" type="ORF">BJ508DRAFT_381184</name>
</gene>
<sequence length="289" mass="31782">MLHGDCCMAMFRNKFTGWRYVNDTRDFVEKQSKIYTIVSSTTQPTQAHYTIYTENVPRASDIKPTSLTSHLHHSITIHSNNQSINPTSIQTSFNITTTMQFLTVSTVLTLLTTANAFSFNIFYAHSCNLVPGGGFGVGCGPGIPSGRCCAIPGGRTFGALQVVDEAGLPAKYTIKGYQRDRCPGNKGRFVQTSGKGCAIANGFELTSAKWWPGRSYRSDVSGTDVDYENQECEEFAPNTVLLPGVNSQGVKVQERYEMPEDSAKVYEYLDAKDEEGLRAYLSKVGAKMV</sequence>
<dbReference type="Proteomes" id="UP000275078">
    <property type="component" value="Unassembled WGS sequence"/>
</dbReference>
<organism evidence="1 2">
    <name type="scientific">Ascobolus immersus RN42</name>
    <dbReference type="NCBI Taxonomy" id="1160509"/>
    <lineage>
        <taxon>Eukaryota</taxon>
        <taxon>Fungi</taxon>
        <taxon>Dikarya</taxon>
        <taxon>Ascomycota</taxon>
        <taxon>Pezizomycotina</taxon>
        <taxon>Pezizomycetes</taxon>
        <taxon>Pezizales</taxon>
        <taxon>Ascobolaceae</taxon>
        <taxon>Ascobolus</taxon>
    </lineage>
</organism>